<keyword evidence="3" id="KW-0645">Protease</keyword>
<feature type="transmembrane region" description="Helical" evidence="2">
    <location>
        <begin position="12"/>
        <end position="30"/>
    </location>
</feature>
<evidence type="ECO:0000256" key="1">
    <source>
        <dbReference type="SAM" id="MobiDB-lite"/>
    </source>
</evidence>
<keyword evidence="2" id="KW-0812">Transmembrane</keyword>
<keyword evidence="2" id="KW-0472">Membrane</keyword>
<sequence>MKKILNSKPGKVIVTIIVILLLLLVGFFYVSGDRKSEVADSNVEMESEETVQTSDLEEDDSEEVEEESSEEATEEETDEEETTEEASNNTIKAAKKPATNTTVAPVVEAPVVTEEENIVVAANIPVAAPAAQQSAPAAPATQQTVVAQPTPTPTPEPTPTPTPEPTPTPTPVPTPTPTPEPTPTPVVVENGTLAGTVRLASDRTTPVENASVVIKNTDGETWNVVTDSEGRFNMVLPADQYSAEISAEGFEVNHVDNAVVRPNETLNLAVVYLIASEAEENGIASGNITDALTGRGVAGATLKVRRGSNNVESGDIVATATTADNGDYSVELPIGNYCMSIEKEGYISGSINIIVQQGTTANQNGSITPIVSENDEDELYRMVLTWGEDPRDLDSHLVGNLSNGETYHVYYSHKTQMDGEEEACKLDVDDTTSYGPETVTLDAELDSPYYYYVHLYAGDGTIATSGAKVEVYKGTTLVRTFNAPSVGEGRYWNVFALTDGQIIVKDVIEAEPDTEYATNGSATESEPTDTTDETESSETEESEPAETEVTETTEATEAEAEETEESAETESEDTEAEAE</sequence>
<dbReference type="AlphaFoldDB" id="A0A1G5RXM1"/>
<evidence type="ECO:0000313" key="4">
    <source>
        <dbReference type="Proteomes" id="UP000199428"/>
    </source>
</evidence>
<dbReference type="Proteomes" id="UP000199428">
    <property type="component" value="Unassembled WGS sequence"/>
</dbReference>
<feature type="compositionally biased region" description="Acidic residues" evidence="1">
    <location>
        <begin position="526"/>
        <end position="579"/>
    </location>
</feature>
<feature type="region of interest" description="Disordered" evidence="1">
    <location>
        <begin position="513"/>
        <end position="579"/>
    </location>
</feature>
<dbReference type="Pfam" id="PF13620">
    <property type="entry name" value="CarboxypepD_reg"/>
    <property type="match status" value="2"/>
</dbReference>
<accession>A0A1G5RXM1</accession>
<organism evidence="3 4">
    <name type="scientific">Pseudobutyrivibrio xylanivorans</name>
    <dbReference type="NCBI Taxonomy" id="185007"/>
    <lineage>
        <taxon>Bacteria</taxon>
        <taxon>Bacillati</taxon>
        <taxon>Bacillota</taxon>
        <taxon>Clostridia</taxon>
        <taxon>Lachnospirales</taxon>
        <taxon>Lachnospiraceae</taxon>
        <taxon>Pseudobutyrivibrio</taxon>
    </lineage>
</organism>
<feature type="region of interest" description="Disordered" evidence="1">
    <location>
        <begin position="40"/>
        <end position="100"/>
    </location>
</feature>
<protein>
    <submittedName>
        <fullName evidence="3">Carboxypeptidase regulatory-like domain-containing protein</fullName>
    </submittedName>
</protein>
<evidence type="ECO:0000313" key="3">
    <source>
        <dbReference type="EMBL" id="SCZ78079.1"/>
    </source>
</evidence>
<dbReference type="PANTHER" id="PTHR43670">
    <property type="entry name" value="HEAT SHOCK PROTEIN 26"/>
    <property type="match status" value="1"/>
</dbReference>
<dbReference type="InterPro" id="IPR008969">
    <property type="entry name" value="CarboxyPept-like_regulatory"/>
</dbReference>
<keyword evidence="3" id="KW-0121">Carboxypeptidase</keyword>
<reference evidence="3 4" key="1">
    <citation type="submission" date="2016-10" db="EMBL/GenBank/DDBJ databases">
        <authorList>
            <person name="de Groot N.N."/>
        </authorList>
    </citation>
    <scope>NUCLEOTIDE SEQUENCE [LARGE SCALE GENOMIC DNA]</scope>
    <source>
        <strain evidence="3 4">DSM 10317</strain>
    </source>
</reference>
<keyword evidence="2" id="KW-1133">Transmembrane helix</keyword>
<name>A0A1G5RXM1_PSEXY</name>
<dbReference type="Gene3D" id="2.60.40.1120">
    <property type="entry name" value="Carboxypeptidase-like, regulatory domain"/>
    <property type="match status" value="2"/>
</dbReference>
<keyword evidence="3" id="KW-0378">Hydrolase</keyword>
<dbReference type="GO" id="GO:0034605">
    <property type="term" value="P:cellular response to heat"/>
    <property type="evidence" value="ECO:0007669"/>
    <property type="project" value="TreeGrafter"/>
</dbReference>
<dbReference type="EMBL" id="FMWK01000004">
    <property type="protein sequence ID" value="SCZ78079.1"/>
    <property type="molecule type" value="Genomic_DNA"/>
</dbReference>
<feature type="compositionally biased region" description="Low complexity" evidence="1">
    <location>
        <begin position="133"/>
        <end position="149"/>
    </location>
</feature>
<dbReference type="PANTHER" id="PTHR43670:SF114">
    <property type="entry name" value="OS05G0592000 PROTEIN"/>
    <property type="match status" value="1"/>
</dbReference>
<gene>
    <name evidence="3" type="ORF">SAMN02910350_01125</name>
</gene>
<dbReference type="GO" id="GO:0004180">
    <property type="term" value="F:carboxypeptidase activity"/>
    <property type="evidence" value="ECO:0007669"/>
    <property type="project" value="UniProtKB-KW"/>
</dbReference>
<proteinExistence type="predicted"/>
<dbReference type="RefSeq" id="WP_176757612.1">
    <property type="nucleotide sequence ID" value="NZ_FMWK01000004.1"/>
</dbReference>
<feature type="compositionally biased region" description="Pro residues" evidence="1">
    <location>
        <begin position="150"/>
        <end position="184"/>
    </location>
</feature>
<evidence type="ECO:0000256" key="2">
    <source>
        <dbReference type="SAM" id="Phobius"/>
    </source>
</evidence>
<feature type="region of interest" description="Disordered" evidence="1">
    <location>
        <begin position="133"/>
        <end position="188"/>
    </location>
</feature>
<dbReference type="SUPFAM" id="SSF49464">
    <property type="entry name" value="Carboxypeptidase regulatory domain-like"/>
    <property type="match status" value="2"/>
</dbReference>
<feature type="compositionally biased region" description="Acidic residues" evidence="1">
    <location>
        <begin position="43"/>
        <end position="84"/>
    </location>
</feature>